<reference evidence="1 2" key="1">
    <citation type="submission" date="2019-03" db="EMBL/GenBank/DDBJ databases">
        <title>Diversity of the mouse oral microbiome.</title>
        <authorList>
            <person name="Joseph S."/>
            <person name="Aduse-Opoku J."/>
            <person name="Curtis M."/>
            <person name="Wade W."/>
            <person name="Hashim A."/>
        </authorList>
    </citation>
    <scope>NUCLEOTIDE SEQUENCE [LARGE SCALE GENOMIC DNA]</scope>
    <source>
        <strain evidence="2">irhom_31</strain>
    </source>
</reference>
<evidence type="ECO:0000313" key="1">
    <source>
        <dbReference type="EMBL" id="TFU21954.1"/>
    </source>
</evidence>
<accession>A0A4Y9F2R4</accession>
<dbReference type="Proteomes" id="UP000297951">
    <property type="component" value="Unassembled WGS sequence"/>
</dbReference>
<organism evidence="1 2">
    <name type="scientific">Rothia nasimurium</name>
    <dbReference type="NCBI Taxonomy" id="85336"/>
    <lineage>
        <taxon>Bacteria</taxon>
        <taxon>Bacillati</taxon>
        <taxon>Actinomycetota</taxon>
        <taxon>Actinomycetes</taxon>
        <taxon>Micrococcales</taxon>
        <taxon>Micrococcaceae</taxon>
        <taxon>Rothia</taxon>
    </lineage>
</organism>
<evidence type="ECO:0000313" key="2">
    <source>
        <dbReference type="Proteomes" id="UP000297951"/>
    </source>
</evidence>
<dbReference type="AlphaFoldDB" id="A0A4Y9F2R4"/>
<dbReference type="NCBIfam" id="NF042935">
    <property type="entry name" value="SCO6880_fam"/>
    <property type="match status" value="1"/>
</dbReference>
<dbReference type="RefSeq" id="WP_135012944.1">
    <property type="nucleotide sequence ID" value="NZ_JADGLK010000024.1"/>
</dbReference>
<proteinExistence type="predicted"/>
<dbReference type="OrthoDB" id="3859571at2"/>
<protein>
    <submittedName>
        <fullName evidence="1">Uncharacterized protein</fullName>
    </submittedName>
</protein>
<dbReference type="InterPro" id="IPR049978">
    <property type="entry name" value="SCO6880-like"/>
</dbReference>
<comment type="caution">
    <text evidence="1">The sequence shown here is derived from an EMBL/GenBank/DDBJ whole genome shotgun (WGS) entry which is preliminary data.</text>
</comment>
<dbReference type="EMBL" id="SPQC01000024">
    <property type="protein sequence ID" value="TFU21954.1"/>
    <property type="molecule type" value="Genomic_DNA"/>
</dbReference>
<sequence length="331" mass="37048">MAVSNNRSFELQGERVKGQIITDYGNLLDLTLPVHEVLAIIPTDITSLEGQEETLEYFRQQRELNQAQDTNPVARASYETYLANNLMAFHSQYYTVVLNVEAMRQRIKEHGSNMAGLLSAVDSICDSVERDFTDSNVKTLGWLGALERRDAIYKALTSHQQEPVVGAHAYWDSIHVNDLWHKAYVIEEWPQKEVNPGFMSKVTRDLDFVHAVSLVYQSGAGANSLRKVSWQIQDKETSLAAKEKAGFRISTADRTELDDLEQREAELTAGSTEMLVRGFISITASSKEELKMKDRDIRSAATKAGLVIYPCWNQQFAGLLAASSLIGLGLD</sequence>
<gene>
    <name evidence="1" type="ORF">E4U03_07545</name>
</gene>
<name>A0A4Y9F2R4_9MICC</name>